<organism evidence="1 2">
    <name type="scientific">Nocardioides zeae</name>
    <dbReference type="NCBI Taxonomy" id="1457234"/>
    <lineage>
        <taxon>Bacteria</taxon>
        <taxon>Bacillati</taxon>
        <taxon>Actinomycetota</taxon>
        <taxon>Actinomycetes</taxon>
        <taxon>Propionibacteriales</taxon>
        <taxon>Nocardioidaceae</taxon>
        <taxon>Nocardioides</taxon>
    </lineage>
</organism>
<sequence length="257" mass="27361">MGDHDVPPGPPPEQFLRPTPVPPQDGPATPPQEGAATPPPYVAPPSSPYPAPPPYPAPWGGPVPPPRKSGTGLAVVVGIVVAIAALGVGLLLVDDALSGPNAGTTMEGVDESDPWFVEDLDSTGVWVEDLAVGDCFFDGPFEGPYEGVGEEDGDGVISWRVDVVDCADEHALEVVGDFELTGDRLPRQNEEFYLDLEDRCWAMLDDYAAPGISFDELWIDFYYPSRQSWDAGDRLVTCVAGTDRLLRGSLVRGSAST</sequence>
<protein>
    <submittedName>
        <fullName evidence="1">Uncharacterized protein</fullName>
    </submittedName>
</protein>
<accession>A0ACC6IMK4</accession>
<keyword evidence="2" id="KW-1185">Reference proteome</keyword>
<gene>
    <name evidence="1" type="ORF">QE364_003558</name>
</gene>
<evidence type="ECO:0000313" key="2">
    <source>
        <dbReference type="Proteomes" id="UP001261666"/>
    </source>
</evidence>
<dbReference type="Proteomes" id="UP001261666">
    <property type="component" value="Unassembled WGS sequence"/>
</dbReference>
<proteinExistence type="predicted"/>
<reference evidence="1" key="1">
    <citation type="submission" date="2023-08" db="EMBL/GenBank/DDBJ databases">
        <title>Functional and genomic diversity of the sorghum phyllosphere microbiome.</title>
        <authorList>
            <person name="Shade A."/>
        </authorList>
    </citation>
    <scope>NUCLEOTIDE SEQUENCE</scope>
    <source>
        <strain evidence="1">SORGH_AS_0885</strain>
    </source>
</reference>
<name>A0ACC6IMK4_9ACTN</name>
<comment type="caution">
    <text evidence="1">The sequence shown here is derived from an EMBL/GenBank/DDBJ whole genome shotgun (WGS) entry which is preliminary data.</text>
</comment>
<dbReference type="EMBL" id="JAVIZJ010000012">
    <property type="protein sequence ID" value="MDR6211830.1"/>
    <property type="molecule type" value="Genomic_DNA"/>
</dbReference>
<evidence type="ECO:0000313" key="1">
    <source>
        <dbReference type="EMBL" id="MDR6211830.1"/>
    </source>
</evidence>